<dbReference type="Proteomes" id="UP001281614">
    <property type="component" value="Unassembled WGS sequence"/>
</dbReference>
<reference evidence="2" key="1">
    <citation type="submission" date="2023-02" db="EMBL/GenBank/DDBJ databases">
        <title>Colletotrichum kahawae CIFC_Que2 genome sequencing and assembly.</title>
        <authorList>
            <person name="Baroncelli R."/>
        </authorList>
    </citation>
    <scope>NUCLEOTIDE SEQUENCE</scope>
    <source>
        <strain evidence="2">CIFC_Que2</strain>
    </source>
</reference>
<protein>
    <submittedName>
        <fullName evidence="2">Uncharacterized protein</fullName>
    </submittedName>
</protein>
<sequence>MEIGFDLDRQRRLAGWLPTTAHNSLQRIGRDTWYYTVIAKHRHSRFKIRVSRLETTTKDHGRDHNHGRQEMRHHVAVVDPFPATTSPGRSEGGDSGTMNNPAVPQRHVPSPGLDEGREIKQPSSWAWISMLDSVG</sequence>
<evidence type="ECO:0000313" key="3">
    <source>
        <dbReference type="Proteomes" id="UP001281614"/>
    </source>
</evidence>
<gene>
    <name evidence="2" type="ORF">CKAH01_00662</name>
</gene>
<comment type="caution">
    <text evidence="2">The sequence shown here is derived from an EMBL/GenBank/DDBJ whole genome shotgun (WGS) entry which is preliminary data.</text>
</comment>
<feature type="region of interest" description="Disordered" evidence="1">
    <location>
        <begin position="54"/>
        <end position="119"/>
    </location>
</feature>
<evidence type="ECO:0000256" key="1">
    <source>
        <dbReference type="SAM" id="MobiDB-lite"/>
    </source>
</evidence>
<evidence type="ECO:0000313" key="2">
    <source>
        <dbReference type="EMBL" id="KAK2769055.1"/>
    </source>
</evidence>
<dbReference type="AlphaFoldDB" id="A0AAD9YLR7"/>
<accession>A0AAD9YLR7</accession>
<feature type="compositionally biased region" description="Basic and acidic residues" evidence="1">
    <location>
        <begin position="54"/>
        <end position="73"/>
    </location>
</feature>
<name>A0AAD9YLR7_COLKA</name>
<proteinExistence type="predicted"/>
<keyword evidence="3" id="KW-1185">Reference proteome</keyword>
<organism evidence="2 3">
    <name type="scientific">Colletotrichum kahawae</name>
    <name type="common">Coffee berry disease fungus</name>
    <dbReference type="NCBI Taxonomy" id="34407"/>
    <lineage>
        <taxon>Eukaryota</taxon>
        <taxon>Fungi</taxon>
        <taxon>Dikarya</taxon>
        <taxon>Ascomycota</taxon>
        <taxon>Pezizomycotina</taxon>
        <taxon>Sordariomycetes</taxon>
        <taxon>Hypocreomycetidae</taxon>
        <taxon>Glomerellales</taxon>
        <taxon>Glomerellaceae</taxon>
        <taxon>Colletotrichum</taxon>
        <taxon>Colletotrichum gloeosporioides species complex</taxon>
    </lineage>
</organism>
<dbReference type="EMBL" id="VYYT01000112">
    <property type="protein sequence ID" value="KAK2769055.1"/>
    <property type="molecule type" value="Genomic_DNA"/>
</dbReference>